<reference evidence="1" key="1">
    <citation type="submission" date="2020-09" db="EMBL/GenBank/DDBJ databases">
        <title>A novel bacterium of genus Paenibacillus, isolated from South China Sea.</title>
        <authorList>
            <person name="Huang H."/>
            <person name="Mo K."/>
            <person name="Hu Y."/>
        </authorList>
    </citation>
    <scope>NUCLEOTIDE SEQUENCE</scope>
    <source>
        <strain evidence="1">IB182496</strain>
    </source>
</reference>
<dbReference type="EMBL" id="JACXIZ010000038">
    <property type="protein sequence ID" value="MBD2847455.1"/>
    <property type="molecule type" value="Genomic_DNA"/>
</dbReference>
<evidence type="ECO:0000313" key="2">
    <source>
        <dbReference type="Proteomes" id="UP000621560"/>
    </source>
</evidence>
<name>A0A927GTU5_9BACL</name>
<keyword evidence="2" id="KW-1185">Reference proteome</keyword>
<dbReference type="RefSeq" id="WP_190920562.1">
    <property type="nucleotide sequence ID" value="NZ_JACXIZ010000038.1"/>
</dbReference>
<dbReference type="Pfam" id="PF11535">
    <property type="entry name" value="Calci_bind_CcbP"/>
    <property type="match status" value="1"/>
</dbReference>
<proteinExistence type="predicted"/>
<accession>A0A927GTU5</accession>
<dbReference type="InterPro" id="IPR020994">
    <property type="entry name" value="Uncharacterised_Ca-bd_CcbP"/>
</dbReference>
<evidence type="ECO:0000313" key="1">
    <source>
        <dbReference type="EMBL" id="MBD2847455.1"/>
    </source>
</evidence>
<gene>
    <name evidence="1" type="ORF">IDH44_19815</name>
</gene>
<protein>
    <submittedName>
        <fullName evidence="1">Calcium-binding protein</fullName>
    </submittedName>
</protein>
<sequence>MSIVRAKDEAREEKIMMEIIVDAYDGEEQAMGWYNYLGEQLQFPFSARCKHVEAKSPLQEGEEVVVLDMSPESEYKDSMWVQIEWQGRKFAVPLAQLQSLQADESTQLAVEDWHYWVERGYFF</sequence>
<comment type="caution">
    <text evidence="1">The sequence shown here is derived from an EMBL/GenBank/DDBJ whole genome shotgun (WGS) entry which is preliminary data.</text>
</comment>
<dbReference type="AlphaFoldDB" id="A0A927GTU5"/>
<dbReference type="Proteomes" id="UP000621560">
    <property type="component" value="Unassembled WGS sequence"/>
</dbReference>
<organism evidence="1 2">
    <name type="scientific">Paenibacillus sabuli</name>
    <dbReference type="NCBI Taxonomy" id="2772509"/>
    <lineage>
        <taxon>Bacteria</taxon>
        <taxon>Bacillati</taxon>
        <taxon>Bacillota</taxon>
        <taxon>Bacilli</taxon>
        <taxon>Bacillales</taxon>
        <taxon>Paenibacillaceae</taxon>
        <taxon>Paenibacillus</taxon>
    </lineage>
</organism>
<dbReference type="Gene3D" id="6.10.140.400">
    <property type="match status" value="2"/>
</dbReference>